<dbReference type="InterPro" id="IPR020529">
    <property type="entry name" value="ORC6_met/pln"/>
</dbReference>
<dbReference type="GO" id="GO:0005664">
    <property type="term" value="C:nuclear origin of replication recognition complex"/>
    <property type="evidence" value="ECO:0007669"/>
    <property type="project" value="InterPro"/>
</dbReference>
<dbReference type="AlphaFoldDB" id="A0AAN9E3U4"/>
<dbReference type="GO" id="GO:0006270">
    <property type="term" value="P:DNA replication initiation"/>
    <property type="evidence" value="ECO:0007669"/>
    <property type="project" value="TreeGrafter"/>
</dbReference>
<name>A0AAN9E3U4_CROPI</name>
<dbReference type="Proteomes" id="UP001372338">
    <property type="component" value="Unassembled WGS sequence"/>
</dbReference>
<dbReference type="Pfam" id="PF21913">
    <property type="entry name" value="ORC6_2nd"/>
    <property type="match status" value="1"/>
</dbReference>
<dbReference type="EMBL" id="JAYWIO010000008">
    <property type="protein sequence ID" value="KAK7244403.1"/>
    <property type="molecule type" value="Genomic_DNA"/>
</dbReference>
<feature type="domain" description="ORC6 second cyclin-like" evidence="1">
    <location>
        <begin position="64"/>
        <end position="102"/>
    </location>
</feature>
<accession>A0AAN9E3U4</accession>
<gene>
    <name evidence="2" type="ORF">RIF29_39224</name>
</gene>
<evidence type="ECO:0000313" key="2">
    <source>
        <dbReference type="EMBL" id="KAK7244403.1"/>
    </source>
</evidence>
<comment type="caution">
    <text evidence="2">The sequence shown here is derived from an EMBL/GenBank/DDBJ whole genome shotgun (WGS) entry which is preliminary data.</text>
</comment>
<sequence length="115" mass="13223">MVLDQRIRSSLDGSRKSTFSDTASVWESRYLQDISDRKSVGFDNIQELRWSEGEQSIASASSLQIRRASADFTRPVFTAVAFYLCAKKHKLKVDMIKLIKLWYLHITLSYLTSGR</sequence>
<reference evidence="2 3" key="1">
    <citation type="submission" date="2024-01" db="EMBL/GenBank/DDBJ databases">
        <title>The genomes of 5 underutilized Papilionoideae crops provide insights into root nodulation and disease resistanc.</title>
        <authorList>
            <person name="Yuan L."/>
        </authorList>
    </citation>
    <scope>NUCLEOTIDE SEQUENCE [LARGE SCALE GENOMIC DNA]</scope>
    <source>
        <strain evidence="2">ZHUSHIDOU_FW_LH</strain>
        <tissue evidence="2">Leaf</tissue>
    </source>
</reference>
<dbReference type="InterPro" id="IPR054113">
    <property type="entry name" value="ORC6_cyclin-like_2nd"/>
</dbReference>
<dbReference type="Gene3D" id="1.10.472.10">
    <property type="entry name" value="Cyclin-like"/>
    <property type="match status" value="1"/>
</dbReference>
<keyword evidence="3" id="KW-1185">Reference proteome</keyword>
<proteinExistence type="predicted"/>
<protein>
    <recommendedName>
        <fullName evidence="1">ORC6 second cyclin-like domain-containing protein</fullName>
    </recommendedName>
</protein>
<dbReference type="PANTHER" id="PTHR13394">
    <property type="entry name" value="ORIGIN RECOGNITION COMPLEX SUBUNIT 6"/>
    <property type="match status" value="1"/>
</dbReference>
<evidence type="ECO:0000259" key="1">
    <source>
        <dbReference type="Pfam" id="PF21913"/>
    </source>
</evidence>
<organism evidence="2 3">
    <name type="scientific">Crotalaria pallida</name>
    <name type="common">Smooth rattlebox</name>
    <name type="synonym">Crotalaria striata</name>
    <dbReference type="NCBI Taxonomy" id="3830"/>
    <lineage>
        <taxon>Eukaryota</taxon>
        <taxon>Viridiplantae</taxon>
        <taxon>Streptophyta</taxon>
        <taxon>Embryophyta</taxon>
        <taxon>Tracheophyta</taxon>
        <taxon>Spermatophyta</taxon>
        <taxon>Magnoliopsida</taxon>
        <taxon>eudicotyledons</taxon>
        <taxon>Gunneridae</taxon>
        <taxon>Pentapetalae</taxon>
        <taxon>rosids</taxon>
        <taxon>fabids</taxon>
        <taxon>Fabales</taxon>
        <taxon>Fabaceae</taxon>
        <taxon>Papilionoideae</taxon>
        <taxon>50 kb inversion clade</taxon>
        <taxon>genistoids sensu lato</taxon>
        <taxon>core genistoids</taxon>
        <taxon>Crotalarieae</taxon>
        <taxon>Crotalaria</taxon>
    </lineage>
</organism>
<dbReference type="PANTHER" id="PTHR13394:SF0">
    <property type="entry name" value="ORIGIN RECOGNITION COMPLEX SUBUNIT 6"/>
    <property type="match status" value="1"/>
</dbReference>
<evidence type="ECO:0000313" key="3">
    <source>
        <dbReference type="Proteomes" id="UP001372338"/>
    </source>
</evidence>